<evidence type="ECO:0000313" key="3">
    <source>
        <dbReference type="Proteomes" id="UP000283543"/>
    </source>
</evidence>
<feature type="coiled-coil region" evidence="1">
    <location>
        <begin position="305"/>
        <end position="353"/>
    </location>
</feature>
<accession>A0A3R6ZEC9</accession>
<proteinExistence type="predicted"/>
<dbReference type="PANTHER" id="PTHR43941:SF1">
    <property type="entry name" value="STRUCTURAL MAINTENANCE OF CHROMOSOMES PROTEIN 2"/>
    <property type="match status" value="1"/>
</dbReference>
<feature type="coiled-coil region" evidence="1">
    <location>
        <begin position="230"/>
        <end position="278"/>
    </location>
</feature>
<dbReference type="PANTHER" id="PTHR43941">
    <property type="entry name" value="STRUCTURAL MAINTENANCE OF CHROMOSOMES PROTEIN 2"/>
    <property type="match status" value="1"/>
</dbReference>
<dbReference type="AlphaFoldDB" id="A0A3R6ZEC9"/>
<dbReference type="VEuPathDB" id="FungiDB:H257_05339"/>
<sequence>MEPLDIEVVDEAEYLRSLVATAASDAAVLRDQIHRRTQLLDKLRMAYMRDVVVVKDRLWKHGIRTDAELAALPSADFKPLLPLFSPAESFLRVRPCTVRGVYLQTHPCSFHPQVATQQLATVKAAKDKSDGALAATTDDAATLRRMLVKEQKVTAFLQDEQKRLKGKLDAMAAARSTHHASMEATVVAQLETAATTADRTAATADHTAATAKAELKQCQDAHVAAMAMAADAMDSQKREWQRKVDRCNERQAKAADMIQTLQRDIERFEAAAAAMETRVELKHLQDLNAMSGNWQREVEAHALTKQRSMDAMADLERRLKDALAAIEPTRAQLADTRQQLLQRTRELDAATAQYTTLDELFRTKTRVWQTTYDEMDGHWRGTLVRGGLDGEFAYRDLERSVHELHDQRREVRELTRALEDKLRSATEALKQRTFDHAMANRNVVRAECAISRLELQVQTLTSALERQWEVSGGMLMAAEEAATRHVEAGHVWQATYLDARDEWTAAAREMEAKAGLLMDDVECARRQRQAAEAKTTKCLARLKVIQSCLDDKTFECMTWQQDMAALSADVSVIQIDEKEERT</sequence>
<gene>
    <name evidence="2" type="ORF">DYB34_005457</name>
</gene>
<dbReference type="Proteomes" id="UP000283543">
    <property type="component" value="Unassembled WGS sequence"/>
</dbReference>
<evidence type="ECO:0000256" key="1">
    <source>
        <dbReference type="SAM" id="Coils"/>
    </source>
</evidence>
<evidence type="ECO:0000313" key="2">
    <source>
        <dbReference type="EMBL" id="RHY50851.1"/>
    </source>
</evidence>
<organism evidence="2 3">
    <name type="scientific">Aphanomyces astaci</name>
    <name type="common">Crayfish plague agent</name>
    <dbReference type="NCBI Taxonomy" id="112090"/>
    <lineage>
        <taxon>Eukaryota</taxon>
        <taxon>Sar</taxon>
        <taxon>Stramenopiles</taxon>
        <taxon>Oomycota</taxon>
        <taxon>Saprolegniomycetes</taxon>
        <taxon>Saprolegniales</taxon>
        <taxon>Verrucalvaceae</taxon>
        <taxon>Aphanomyces</taxon>
    </lineage>
</organism>
<reference evidence="2 3" key="1">
    <citation type="submission" date="2018-08" db="EMBL/GenBank/DDBJ databases">
        <title>Aphanomyces genome sequencing and annotation.</title>
        <authorList>
            <person name="Minardi D."/>
            <person name="Oidtmann B."/>
            <person name="Van Der Giezen M."/>
            <person name="Studholme D.J."/>
        </authorList>
    </citation>
    <scope>NUCLEOTIDE SEQUENCE [LARGE SCALE GENOMIC DNA]</scope>
    <source>
        <strain evidence="2 3">Si</strain>
    </source>
</reference>
<keyword evidence="1" id="KW-0175">Coiled coil</keyword>
<comment type="caution">
    <text evidence="2">The sequence shown here is derived from an EMBL/GenBank/DDBJ whole genome shotgun (WGS) entry which is preliminary data.</text>
</comment>
<feature type="coiled-coil region" evidence="1">
    <location>
        <begin position="394"/>
        <end position="428"/>
    </location>
</feature>
<dbReference type="EMBL" id="QUTB01006269">
    <property type="protein sequence ID" value="RHY50851.1"/>
    <property type="molecule type" value="Genomic_DNA"/>
</dbReference>
<name>A0A3R6ZEC9_APHAT</name>
<protein>
    <submittedName>
        <fullName evidence="2">Uncharacterized protein</fullName>
    </submittedName>
</protein>